<evidence type="ECO:0000313" key="12">
    <source>
        <dbReference type="EMBL" id="KAK3247476.1"/>
    </source>
</evidence>
<accession>A0AAE0F0E5</accession>
<dbReference type="SUPFAM" id="SSF52172">
    <property type="entry name" value="CheY-like"/>
    <property type="match status" value="2"/>
</dbReference>
<dbReference type="EMBL" id="LGRX02028930">
    <property type="protein sequence ID" value="KAK3247476.1"/>
    <property type="molecule type" value="Genomic_DNA"/>
</dbReference>
<dbReference type="Proteomes" id="UP001190700">
    <property type="component" value="Unassembled WGS sequence"/>
</dbReference>
<organism evidence="12 13">
    <name type="scientific">Cymbomonas tetramitiformis</name>
    <dbReference type="NCBI Taxonomy" id="36881"/>
    <lineage>
        <taxon>Eukaryota</taxon>
        <taxon>Viridiplantae</taxon>
        <taxon>Chlorophyta</taxon>
        <taxon>Pyramimonadophyceae</taxon>
        <taxon>Pyramimonadales</taxon>
        <taxon>Pyramimonadaceae</taxon>
        <taxon>Cymbomonas</taxon>
    </lineage>
</organism>
<feature type="compositionally biased region" description="Basic and acidic residues" evidence="9">
    <location>
        <begin position="161"/>
        <end position="174"/>
    </location>
</feature>
<feature type="region of interest" description="Disordered" evidence="9">
    <location>
        <begin position="820"/>
        <end position="875"/>
    </location>
</feature>
<feature type="domain" description="HTH myb-type" evidence="11">
    <location>
        <begin position="661"/>
        <end position="720"/>
    </location>
</feature>
<feature type="compositionally biased region" description="Acidic residues" evidence="9">
    <location>
        <begin position="641"/>
        <end position="658"/>
    </location>
</feature>
<dbReference type="InterPro" id="IPR045279">
    <property type="entry name" value="ARR-like"/>
</dbReference>
<feature type="region of interest" description="Disordered" evidence="9">
    <location>
        <begin position="388"/>
        <end position="444"/>
    </location>
</feature>
<dbReference type="NCBIfam" id="TIGR01557">
    <property type="entry name" value="myb_SHAQKYF"/>
    <property type="match status" value="2"/>
</dbReference>
<evidence type="ECO:0000256" key="4">
    <source>
        <dbReference type="ARBA" id="ARBA00023159"/>
    </source>
</evidence>
<feature type="compositionally biased region" description="Low complexity" evidence="9">
    <location>
        <begin position="404"/>
        <end position="425"/>
    </location>
</feature>
<feature type="compositionally biased region" description="Basic and acidic residues" evidence="9">
    <location>
        <begin position="623"/>
        <end position="640"/>
    </location>
</feature>
<dbReference type="PROSITE" id="PS51294">
    <property type="entry name" value="HTH_MYB"/>
    <property type="match status" value="2"/>
</dbReference>
<evidence type="ECO:0000259" key="10">
    <source>
        <dbReference type="PROSITE" id="PS50110"/>
    </source>
</evidence>
<evidence type="ECO:0000256" key="5">
    <source>
        <dbReference type="ARBA" id="ARBA00023163"/>
    </source>
</evidence>
<comment type="caution">
    <text evidence="12">The sequence shown here is derived from an EMBL/GenBank/DDBJ whole genome shotgun (WGS) entry which is preliminary data.</text>
</comment>
<keyword evidence="6" id="KW-0539">Nucleus</keyword>
<keyword evidence="1 7" id="KW-0597">Phosphoprotein</keyword>
<feature type="compositionally biased region" description="Low complexity" evidence="9">
    <location>
        <begin position="836"/>
        <end position="857"/>
    </location>
</feature>
<dbReference type="Pfam" id="PF00072">
    <property type="entry name" value="Response_reg"/>
    <property type="match status" value="2"/>
</dbReference>
<keyword evidence="8" id="KW-0175">Coiled coil</keyword>
<dbReference type="GO" id="GO:0003677">
    <property type="term" value="F:DNA binding"/>
    <property type="evidence" value="ECO:0007669"/>
    <property type="project" value="InterPro"/>
</dbReference>
<feature type="domain" description="Response regulatory" evidence="10">
    <location>
        <begin position="452"/>
        <end position="567"/>
    </location>
</feature>
<feature type="domain" description="Response regulatory" evidence="10">
    <location>
        <begin position="20"/>
        <end position="135"/>
    </location>
</feature>
<reference evidence="12 13" key="1">
    <citation type="journal article" date="2015" name="Genome Biol. Evol.">
        <title>Comparative Genomics of a Bacterivorous Green Alga Reveals Evolutionary Causalities and Consequences of Phago-Mixotrophic Mode of Nutrition.</title>
        <authorList>
            <person name="Burns J.A."/>
            <person name="Paasch A."/>
            <person name="Narechania A."/>
            <person name="Kim E."/>
        </authorList>
    </citation>
    <scope>NUCLEOTIDE SEQUENCE [LARGE SCALE GENOMIC DNA]</scope>
    <source>
        <strain evidence="12 13">PLY_AMNH</strain>
    </source>
</reference>
<keyword evidence="5" id="KW-0804">Transcription</keyword>
<dbReference type="FunFam" id="1.10.10.60:FF:000007">
    <property type="entry name" value="Two-component response regulator"/>
    <property type="match status" value="2"/>
</dbReference>
<evidence type="ECO:0000313" key="13">
    <source>
        <dbReference type="Proteomes" id="UP001190700"/>
    </source>
</evidence>
<evidence type="ECO:0000259" key="11">
    <source>
        <dbReference type="PROSITE" id="PS51294"/>
    </source>
</evidence>
<evidence type="ECO:0000256" key="2">
    <source>
        <dbReference type="ARBA" id="ARBA00023012"/>
    </source>
</evidence>
<sequence>MKGGDSQDADNPPDFPAGLRILVVDDDPLCLKIVERMLTRCSYTVTVCIRAEEALAILRENREKIDIVLSDVYMPDMDGFKLLELIGLELDIPVIMMSANADTQVVLRGITHGAVDYLLKPVRIEELRNIWQHVVRRRHGYEAGQEDLEDEKDEDNGVAGEKGEDNTKDGDNAKVPDTSGAKKAANKRKRVAGEGDDKSLKKNEKGEGGDSEDFEGEEEEDEEEGESTTPKKPRVVWSVELHQQFVNAVNQLGIEKAVPKRILDLMGVSGLTRENVASHLQKYRLYLKRLSGVQQLQSSAHAAAAAAAAAAAGYPAAGGSVVTDASIGAPGLVTGVAAELMPPPNAVVGGVQMPYTKTQQNPQFGHFSGPSSQPVMYTSNTYVQQTYSNTYSGMPGNMMPPPNQQQQPQEQQPQRQRQMGMQQMGNLNDHTAGNSFAPQDADNPPDFPAGLRILVVDDDPLCLKIVERMLTRCSYTVTVCIRAEEALAILRENREKIDIVLSDVYMPDMDGFKLLELIGLELDIPVIMMSANADTQVVLRGITHGAVDYLLKPVRIEELRNIWQHVVRRRHGYEAGQEDLEDEKDEDNGVAGEKGEDNTKDGDNAKVPDTSGAKKAANKRKRVAGEGDDKSLKKNEKGEGGDSEDFEGEEEEDEEEGESTTPKKPRVVWSVELHQQFVNAVNQLGIEKAVPKRILDLMGVSGLTRENVASHLQKYRLYLKRLSGVQQLQSSAHAAAAAAAAAAAGYPAAGGSVVTDASIGAPGLVTGVAAELMPPPNAVVGGVQMPYTKTQQNPQFGHFSGPSSQPVMYTSNTYVQQTYSNTYSGMPGNMMPPPNQQQQPQEQQPQRQRQMGMQQMGNLNDHTAGNSFAPQGFNTDNRGMVYRNVGNPGLVQSLAQQEAAAAAIVTGNLPSMPPSGMQGMNSMQNMSYNSDMEQNRCSTSNVQQGNLGGMYRPQGDILRQLGRGLDDSVADTLEGKTLELEGSFGKPLQAKQYAEMEQFNNPMVKPGSQQQDDILSFFLKGNHFGSEPDLSELQSITHNEMYVLPHPQFRDQTERCKEAQEINAGLLARASESEKQHVAAQVQIAEANRQAMTEVASKFEQQFKHACEVLKDTQQSERQVSQANYEYQKQLTTELLQAGVLEAQKLFLAIQQPTTDDGLDDGSFPGPVQAGGRCRRGKQ</sequence>
<dbReference type="AlphaFoldDB" id="A0AAE0F0E5"/>
<feature type="compositionally biased region" description="Acidic residues" evidence="9">
    <location>
        <begin position="209"/>
        <end position="226"/>
    </location>
</feature>
<dbReference type="InterPro" id="IPR017930">
    <property type="entry name" value="Myb_dom"/>
</dbReference>
<feature type="compositionally biased region" description="Basic and acidic residues" evidence="9">
    <location>
        <begin position="593"/>
        <end position="606"/>
    </location>
</feature>
<feature type="compositionally biased region" description="Basic and acidic residues" evidence="9">
    <location>
        <begin position="191"/>
        <end position="208"/>
    </location>
</feature>
<feature type="compositionally biased region" description="Acidic residues" evidence="9">
    <location>
        <begin position="144"/>
        <end position="156"/>
    </location>
</feature>
<dbReference type="InterPro" id="IPR009057">
    <property type="entry name" value="Homeodomain-like_sf"/>
</dbReference>
<feature type="region of interest" description="Disordered" evidence="9">
    <location>
        <begin position="574"/>
        <end position="665"/>
    </location>
</feature>
<dbReference type="PANTHER" id="PTHR43874:SF7">
    <property type="entry name" value="TWO-COMPONENT RESPONSE REGULATOR ARR10"/>
    <property type="match status" value="1"/>
</dbReference>
<dbReference type="PANTHER" id="PTHR43874">
    <property type="entry name" value="TWO-COMPONENT RESPONSE REGULATOR"/>
    <property type="match status" value="1"/>
</dbReference>
<dbReference type="Gene3D" id="1.10.10.60">
    <property type="entry name" value="Homeodomain-like"/>
    <property type="match status" value="2"/>
</dbReference>
<evidence type="ECO:0000256" key="8">
    <source>
        <dbReference type="SAM" id="Coils"/>
    </source>
</evidence>
<dbReference type="Gene3D" id="3.40.50.2300">
    <property type="match status" value="2"/>
</dbReference>
<feature type="domain" description="HTH myb-type" evidence="11">
    <location>
        <begin position="229"/>
        <end position="288"/>
    </location>
</feature>
<evidence type="ECO:0000256" key="3">
    <source>
        <dbReference type="ARBA" id="ARBA00023015"/>
    </source>
</evidence>
<feature type="region of interest" description="Disordered" evidence="9">
    <location>
        <begin position="142"/>
        <end position="233"/>
    </location>
</feature>
<evidence type="ECO:0000256" key="1">
    <source>
        <dbReference type="ARBA" id="ARBA00022553"/>
    </source>
</evidence>
<feature type="modified residue" description="4-aspartylphosphate" evidence="7">
    <location>
        <position position="71"/>
    </location>
</feature>
<name>A0AAE0F0E5_9CHLO</name>
<dbReference type="SMART" id="SM00448">
    <property type="entry name" value="REC"/>
    <property type="match status" value="2"/>
</dbReference>
<dbReference type="InterPro" id="IPR011006">
    <property type="entry name" value="CheY-like_superfamily"/>
</dbReference>
<feature type="modified residue" description="4-aspartylphosphate" evidence="7">
    <location>
        <position position="503"/>
    </location>
</feature>
<feature type="compositionally biased region" description="Polar residues" evidence="9">
    <location>
        <begin position="426"/>
        <end position="437"/>
    </location>
</feature>
<dbReference type="GO" id="GO:0009736">
    <property type="term" value="P:cytokinin-activated signaling pathway"/>
    <property type="evidence" value="ECO:0007669"/>
    <property type="project" value="InterPro"/>
</dbReference>
<dbReference type="Pfam" id="PF00249">
    <property type="entry name" value="Myb_DNA-binding"/>
    <property type="match status" value="2"/>
</dbReference>
<gene>
    <name evidence="12" type="ORF">CYMTET_43025</name>
</gene>
<dbReference type="InterPro" id="IPR001789">
    <property type="entry name" value="Sig_transdc_resp-reg_receiver"/>
</dbReference>
<keyword evidence="13" id="KW-1185">Reference proteome</keyword>
<feature type="region of interest" description="Disordered" evidence="9">
    <location>
        <begin position="1154"/>
        <end position="1179"/>
    </location>
</feature>
<dbReference type="GO" id="GO:0000160">
    <property type="term" value="P:phosphorelay signal transduction system"/>
    <property type="evidence" value="ECO:0007669"/>
    <property type="project" value="UniProtKB-KW"/>
</dbReference>
<feature type="compositionally biased region" description="Polar residues" evidence="9">
    <location>
        <begin position="858"/>
        <end position="875"/>
    </location>
</feature>
<evidence type="ECO:0000256" key="9">
    <source>
        <dbReference type="SAM" id="MobiDB-lite"/>
    </source>
</evidence>
<dbReference type="PROSITE" id="PS50110">
    <property type="entry name" value="RESPONSE_REGULATORY"/>
    <property type="match status" value="2"/>
</dbReference>
<dbReference type="CDD" id="cd17584">
    <property type="entry name" value="REC_typeB_ARR-like"/>
    <property type="match status" value="2"/>
</dbReference>
<evidence type="ECO:0008006" key="14">
    <source>
        <dbReference type="Google" id="ProtNLM"/>
    </source>
</evidence>
<protein>
    <recommendedName>
        <fullName evidence="14">Two-component response regulator</fullName>
    </recommendedName>
</protein>
<proteinExistence type="predicted"/>
<keyword evidence="2" id="KW-0902">Two-component regulatory system</keyword>
<evidence type="ECO:0000256" key="7">
    <source>
        <dbReference type="PROSITE-ProRule" id="PRU00169"/>
    </source>
</evidence>
<evidence type="ECO:0000256" key="6">
    <source>
        <dbReference type="ARBA" id="ARBA00023242"/>
    </source>
</evidence>
<keyword evidence="3" id="KW-0805">Transcription regulation</keyword>
<keyword evidence="4" id="KW-0010">Activator</keyword>
<dbReference type="InterPro" id="IPR001005">
    <property type="entry name" value="SANT/Myb"/>
</dbReference>
<feature type="compositionally biased region" description="Acidic residues" evidence="9">
    <location>
        <begin position="576"/>
        <end position="588"/>
    </location>
</feature>
<dbReference type="SUPFAM" id="SSF46689">
    <property type="entry name" value="Homeodomain-like"/>
    <property type="match status" value="2"/>
</dbReference>
<feature type="coiled-coil region" evidence="8">
    <location>
        <begin position="1070"/>
        <end position="1102"/>
    </location>
</feature>
<dbReference type="InterPro" id="IPR006447">
    <property type="entry name" value="Myb_dom_plants"/>
</dbReference>